<proteinExistence type="predicted"/>
<dbReference type="EMBL" id="JANJQO010001426">
    <property type="protein sequence ID" value="KAJ2971012.1"/>
    <property type="molecule type" value="Genomic_DNA"/>
</dbReference>
<gene>
    <name evidence="1" type="ORF">NQ176_g7903</name>
</gene>
<reference evidence="1" key="1">
    <citation type="submission" date="2022-08" db="EMBL/GenBank/DDBJ databases">
        <title>Genome Sequence of Lecanicillium fungicola.</title>
        <authorList>
            <person name="Buettner E."/>
        </authorList>
    </citation>
    <scope>NUCLEOTIDE SEQUENCE</scope>
    <source>
        <strain evidence="1">Babe33</strain>
    </source>
</reference>
<accession>A0ACC1MWH5</accession>
<name>A0ACC1MWH5_9HYPO</name>
<sequence>MDKTVPLLTWAAKEGVTIAGIRPETQLKSGHGMMATRDLKKGEVLVTVPTRAIRSRETVPASILNNVPETMTIHGLLAAAFLLNPPAESWRRLIPERKDFDTFPFFWPKAAQELLPAEAKRLVITQQSNFDQDWKNIASGFPEISLEGYEYAWFVVGTRSFYYETPQTILYPWHDRLALLPIADLFNHAEIGCQVSHSAEEGYKVTADRAYGKGSEVCTSYGDHSNDFLLAEFGFLLRNNAHDQVYLDQLLLPKLDAERRGFLEQRKRLGAFLLKPSSRPCPRTVIALCLVCAPATDWKDIVDGKKSSKSTLTAANKLLQGILEAFLVEITAHRRKVTALDNASDVCRTLLAERWDQIDKLVRKAVQLTISNNAIQ</sequence>
<dbReference type="Proteomes" id="UP001143910">
    <property type="component" value="Unassembled WGS sequence"/>
</dbReference>
<organism evidence="1 2">
    <name type="scientific">Zarea fungicola</name>
    <dbReference type="NCBI Taxonomy" id="93591"/>
    <lineage>
        <taxon>Eukaryota</taxon>
        <taxon>Fungi</taxon>
        <taxon>Dikarya</taxon>
        <taxon>Ascomycota</taxon>
        <taxon>Pezizomycotina</taxon>
        <taxon>Sordariomycetes</taxon>
        <taxon>Hypocreomycetidae</taxon>
        <taxon>Hypocreales</taxon>
        <taxon>Cordycipitaceae</taxon>
        <taxon>Zarea</taxon>
    </lineage>
</organism>
<keyword evidence="2" id="KW-1185">Reference proteome</keyword>
<comment type="caution">
    <text evidence="1">The sequence shown here is derived from an EMBL/GenBank/DDBJ whole genome shotgun (WGS) entry which is preliminary data.</text>
</comment>
<protein>
    <submittedName>
        <fullName evidence="1">Uncharacterized protein</fullName>
    </submittedName>
</protein>
<evidence type="ECO:0000313" key="2">
    <source>
        <dbReference type="Proteomes" id="UP001143910"/>
    </source>
</evidence>
<evidence type="ECO:0000313" key="1">
    <source>
        <dbReference type="EMBL" id="KAJ2971012.1"/>
    </source>
</evidence>